<keyword evidence="3" id="KW-0539">Nucleus</keyword>
<dbReference type="GO" id="GO:0043565">
    <property type="term" value="F:sequence-specific DNA binding"/>
    <property type="evidence" value="ECO:0007669"/>
    <property type="project" value="InterPro"/>
</dbReference>
<reference evidence="6 7" key="2">
    <citation type="submission" date="2018-11" db="EMBL/GenBank/DDBJ databases">
        <authorList>
            <consortium name="Pathogen Informatics"/>
        </authorList>
    </citation>
    <scope>NUCLEOTIDE SEQUENCE [LARGE SCALE GENOMIC DNA]</scope>
</reference>
<dbReference type="Proteomes" id="UP000278807">
    <property type="component" value="Unassembled WGS sequence"/>
</dbReference>
<evidence type="ECO:0000256" key="3">
    <source>
        <dbReference type="RuleBase" id="RU004019"/>
    </source>
</evidence>
<dbReference type="InterPro" id="IPR036390">
    <property type="entry name" value="WH_DNA-bd_sf"/>
</dbReference>
<dbReference type="Gene3D" id="1.10.10.10">
    <property type="entry name" value="Winged helix-like DNA-binding domain superfamily/Winged helix DNA-binding domain"/>
    <property type="match status" value="1"/>
</dbReference>
<dbReference type="PRINTS" id="PR00454">
    <property type="entry name" value="ETSDOMAIN"/>
</dbReference>
<evidence type="ECO:0000256" key="2">
    <source>
        <dbReference type="ARBA" id="ARBA00023125"/>
    </source>
</evidence>
<organism evidence="8">
    <name type="scientific">Rodentolepis nana</name>
    <name type="common">Dwarf tapeworm</name>
    <name type="synonym">Hymenolepis nana</name>
    <dbReference type="NCBI Taxonomy" id="102285"/>
    <lineage>
        <taxon>Eukaryota</taxon>
        <taxon>Metazoa</taxon>
        <taxon>Spiralia</taxon>
        <taxon>Lophotrochozoa</taxon>
        <taxon>Platyhelminthes</taxon>
        <taxon>Cestoda</taxon>
        <taxon>Eucestoda</taxon>
        <taxon>Cyclophyllidea</taxon>
        <taxon>Hymenolepididae</taxon>
        <taxon>Rodentolepis</taxon>
    </lineage>
</organism>
<evidence type="ECO:0000256" key="4">
    <source>
        <dbReference type="SAM" id="MobiDB-lite"/>
    </source>
</evidence>
<dbReference type="InterPro" id="IPR000418">
    <property type="entry name" value="Ets_dom"/>
</dbReference>
<evidence type="ECO:0000313" key="6">
    <source>
        <dbReference type="EMBL" id="VDO12784.1"/>
    </source>
</evidence>
<dbReference type="AlphaFoldDB" id="A0A0R3TWV2"/>
<dbReference type="PANTHER" id="PTHR11849">
    <property type="entry name" value="ETS"/>
    <property type="match status" value="1"/>
</dbReference>
<protein>
    <submittedName>
        <fullName evidence="8">ETS domain-containing protein</fullName>
    </submittedName>
</protein>
<dbReference type="EMBL" id="UZAE01014215">
    <property type="protein sequence ID" value="VDO12784.1"/>
    <property type="molecule type" value="Genomic_DNA"/>
</dbReference>
<gene>
    <name evidence="6" type="ORF">HNAJ_LOCUS12325</name>
</gene>
<feature type="domain" description="ETS" evidence="5">
    <location>
        <begin position="73"/>
        <end position="153"/>
    </location>
</feature>
<dbReference type="PANTHER" id="PTHR11849:SF282">
    <property type="entry name" value="ETV5-RELATED PROTEIN ETS96B"/>
    <property type="match status" value="1"/>
</dbReference>
<feature type="compositionally biased region" description="Low complexity" evidence="4">
    <location>
        <begin position="58"/>
        <end position="67"/>
    </location>
</feature>
<reference evidence="8" key="1">
    <citation type="submission" date="2017-02" db="UniProtKB">
        <authorList>
            <consortium name="WormBaseParasite"/>
        </authorList>
    </citation>
    <scope>IDENTIFICATION</scope>
</reference>
<proteinExistence type="inferred from homology"/>
<dbReference type="GO" id="GO:0005634">
    <property type="term" value="C:nucleus"/>
    <property type="evidence" value="ECO:0007669"/>
    <property type="project" value="UniProtKB-SubCell"/>
</dbReference>
<dbReference type="WBParaSite" id="HNAJ_0001234001-mRNA-1">
    <property type="protein sequence ID" value="HNAJ_0001234001-mRNA-1"/>
    <property type="gene ID" value="HNAJ_0001234001"/>
</dbReference>
<dbReference type="STRING" id="102285.A0A0R3TWV2"/>
<dbReference type="PROSITE" id="PS50061">
    <property type="entry name" value="ETS_DOMAIN_3"/>
    <property type="match status" value="1"/>
</dbReference>
<keyword evidence="2 3" id="KW-0238">DNA-binding</keyword>
<dbReference type="InterPro" id="IPR046328">
    <property type="entry name" value="ETS_fam"/>
</dbReference>
<accession>A0A0R3TWV2</accession>
<feature type="region of interest" description="Disordered" evidence="4">
    <location>
        <begin position="36"/>
        <end position="67"/>
    </location>
</feature>
<dbReference type="OrthoDB" id="10067219at2759"/>
<comment type="subcellular location">
    <subcellularLocation>
        <location evidence="3">Nucleus</location>
    </subcellularLocation>
</comment>
<keyword evidence="7" id="KW-1185">Reference proteome</keyword>
<dbReference type="GO" id="GO:0000981">
    <property type="term" value="F:DNA-binding transcription factor activity, RNA polymerase II-specific"/>
    <property type="evidence" value="ECO:0007669"/>
    <property type="project" value="TreeGrafter"/>
</dbReference>
<dbReference type="Pfam" id="PF00178">
    <property type="entry name" value="Ets"/>
    <property type="match status" value="1"/>
</dbReference>
<comment type="similarity">
    <text evidence="1 3">Belongs to the ETS family.</text>
</comment>
<dbReference type="SUPFAM" id="SSF46785">
    <property type="entry name" value="Winged helix' DNA-binding domain"/>
    <property type="match status" value="1"/>
</dbReference>
<evidence type="ECO:0000313" key="7">
    <source>
        <dbReference type="Proteomes" id="UP000278807"/>
    </source>
</evidence>
<evidence type="ECO:0000259" key="5">
    <source>
        <dbReference type="PROSITE" id="PS50061"/>
    </source>
</evidence>
<dbReference type="GO" id="GO:0030154">
    <property type="term" value="P:cell differentiation"/>
    <property type="evidence" value="ECO:0007669"/>
    <property type="project" value="TreeGrafter"/>
</dbReference>
<sequence>MVEFRGGQDYNWKNSKDSYPSFNCKNAVDSFLPTNNLRMQGHHHSHSHHNQDHRQHHQSQSQQQNQSQQKGSLQLWRFLVTMLDDPASQHLICWAGRKLEFKLNEPEEVARLWGIQKNRPTMNYDKLSRSLRYYYEKGIISKVSGERYVYRFVYEPEVLAKLTLDDNLASVAPSKPKKICQPMMTATQEVIFPSPPSQSIISSPQICQTAIQTNTPFPQPSISPSQPNQTQPQLLPPQEMIYQPHWEEQVIYPANYEYEWSDTYGSTNVQVNYPVNQHYDYSYSYDHTNQFYCTDINTDNYALFECSDYF</sequence>
<dbReference type="SMART" id="SM00413">
    <property type="entry name" value="ETS"/>
    <property type="match status" value="1"/>
</dbReference>
<dbReference type="PROSITE" id="PS00346">
    <property type="entry name" value="ETS_DOMAIN_2"/>
    <property type="match status" value="1"/>
</dbReference>
<evidence type="ECO:0000313" key="8">
    <source>
        <dbReference type="WBParaSite" id="HNAJ_0001234001-mRNA-1"/>
    </source>
</evidence>
<name>A0A0R3TWV2_RODNA</name>
<dbReference type="InterPro" id="IPR036388">
    <property type="entry name" value="WH-like_DNA-bd_sf"/>
</dbReference>
<evidence type="ECO:0000256" key="1">
    <source>
        <dbReference type="ARBA" id="ARBA00005562"/>
    </source>
</evidence>